<evidence type="ECO:0000256" key="9">
    <source>
        <dbReference type="ARBA" id="ARBA00023310"/>
    </source>
</evidence>
<dbReference type="InterPro" id="IPR002146">
    <property type="entry name" value="ATP_synth_b/b'su_bac/chlpt"/>
</dbReference>
<dbReference type="GO" id="GO:0012505">
    <property type="term" value="C:endomembrane system"/>
    <property type="evidence" value="ECO:0007669"/>
    <property type="project" value="UniProtKB-SubCell"/>
</dbReference>
<accession>A0A928W1J7</accession>
<feature type="region of interest" description="Disordered" evidence="14">
    <location>
        <begin position="83"/>
        <end position="102"/>
    </location>
</feature>
<evidence type="ECO:0000256" key="5">
    <source>
        <dbReference type="ARBA" id="ARBA00022989"/>
    </source>
</evidence>
<dbReference type="Proteomes" id="UP000621799">
    <property type="component" value="Unassembled WGS sequence"/>
</dbReference>
<dbReference type="NCBIfam" id="TIGR01144">
    <property type="entry name" value="ATP_synt_b"/>
    <property type="match status" value="1"/>
</dbReference>
<keyword evidence="6 12" id="KW-0406">Ion transport</keyword>
<dbReference type="SUPFAM" id="SSF81573">
    <property type="entry name" value="F1F0 ATP synthase subunit B, membrane domain"/>
    <property type="match status" value="1"/>
</dbReference>
<comment type="caution">
    <text evidence="15">The sequence shown here is derived from an EMBL/GenBank/DDBJ whole genome shotgun (WGS) entry which is preliminary data.</text>
</comment>
<keyword evidence="9 12" id="KW-0066">ATP synthesis</keyword>
<keyword evidence="5 12" id="KW-1133">Transmembrane helix</keyword>
<evidence type="ECO:0000256" key="14">
    <source>
        <dbReference type="SAM" id="MobiDB-lite"/>
    </source>
</evidence>
<evidence type="ECO:0000256" key="2">
    <source>
        <dbReference type="ARBA" id="ARBA00022547"/>
    </source>
</evidence>
<protein>
    <recommendedName>
        <fullName evidence="12">ATP synthase subunit b</fullName>
    </recommendedName>
    <alternativeName>
        <fullName evidence="12">ATP synthase F(0) sector subunit b</fullName>
    </alternativeName>
    <alternativeName>
        <fullName evidence="12">ATPase subunit I</fullName>
    </alternativeName>
    <alternativeName>
        <fullName evidence="12">F-type ATPase subunit b</fullName>
        <shortName evidence="12">F-ATPase subunit b</shortName>
    </alternativeName>
</protein>
<dbReference type="GO" id="GO:0031676">
    <property type="term" value="C:plasma membrane-derived thylakoid membrane"/>
    <property type="evidence" value="ECO:0007669"/>
    <property type="project" value="UniProtKB-SubCell"/>
</dbReference>
<feature type="compositionally biased region" description="Basic and acidic residues" evidence="14">
    <location>
        <begin position="87"/>
        <end position="101"/>
    </location>
</feature>
<dbReference type="HAMAP" id="MF_01398">
    <property type="entry name" value="ATP_synth_b_bprime"/>
    <property type="match status" value="1"/>
</dbReference>
<dbReference type="Pfam" id="PF00430">
    <property type="entry name" value="ATP-synt_B"/>
    <property type="match status" value="1"/>
</dbReference>
<evidence type="ECO:0000256" key="7">
    <source>
        <dbReference type="ARBA" id="ARBA00023078"/>
    </source>
</evidence>
<keyword evidence="3 12" id="KW-0812">Transmembrane</keyword>
<keyword evidence="2 12" id="KW-0138">CF(0)</keyword>
<keyword evidence="16" id="KW-1185">Reference proteome</keyword>
<evidence type="ECO:0000256" key="12">
    <source>
        <dbReference type="HAMAP-Rule" id="MF_01398"/>
    </source>
</evidence>
<evidence type="ECO:0000256" key="13">
    <source>
        <dbReference type="RuleBase" id="RU003848"/>
    </source>
</evidence>
<dbReference type="NCBIfam" id="NF005606">
    <property type="entry name" value="PRK07352.1"/>
    <property type="match status" value="1"/>
</dbReference>
<dbReference type="GO" id="GO:0045259">
    <property type="term" value="C:proton-transporting ATP synthase complex"/>
    <property type="evidence" value="ECO:0007669"/>
    <property type="project" value="UniProtKB-KW"/>
</dbReference>
<dbReference type="GO" id="GO:0046933">
    <property type="term" value="F:proton-transporting ATP synthase activity, rotational mechanism"/>
    <property type="evidence" value="ECO:0007669"/>
    <property type="project" value="UniProtKB-UniRule"/>
</dbReference>
<comment type="function">
    <text evidence="12">Component of the F(0) channel, it forms part of the peripheral stalk, linking F(1) to F(0).</text>
</comment>
<evidence type="ECO:0000256" key="11">
    <source>
        <dbReference type="ARBA" id="ARBA00037847"/>
    </source>
</evidence>
<feature type="region of interest" description="Disordered" evidence="14">
    <location>
        <begin position="151"/>
        <end position="174"/>
    </location>
</feature>
<comment type="function">
    <text evidence="10 12">F(1)F(0) ATP synthase produces ATP from ADP in the presence of a proton or sodium gradient. F-type ATPases consist of two structural domains, F(1) containing the extramembraneous catalytic core and F(0) containing the membrane proton channel, linked together by a central stalk and a peripheral stalk. During catalysis, ATP synthesis in the catalytic domain of F(1) is coupled via a rotary mechanism of the central stalk subunits to proton translocation.</text>
</comment>
<dbReference type="PANTHER" id="PTHR34264:SF3">
    <property type="entry name" value="ATP SYNTHASE SUBUNIT B, CHLOROPLASTIC"/>
    <property type="match status" value="1"/>
</dbReference>
<gene>
    <name evidence="12" type="primary">atpF</name>
    <name evidence="15" type="ORF">IQ235_16020</name>
</gene>
<reference evidence="15" key="1">
    <citation type="submission" date="2020-10" db="EMBL/GenBank/DDBJ databases">
        <authorList>
            <person name="Castelo-Branco R."/>
            <person name="Eusebio N."/>
            <person name="Adriana R."/>
            <person name="Vieira A."/>
            <person name="Brugerolle De Fraissinette N."/>
            <person name="Rezende De Castro R."/>
            <person name="Schneider M.P."/>
            <person name="Vasconcelos V."/>
            <person name="Leao P.N."/>
        </authorList>
    </citation>
    <scope>NUCLEOTIDE SEQUENCE</scope>
    <source>
        <strain evidence="15">LEGE 11467</strain>
    </source>
</reference>
<feature type="transmembrane region" description="Helical" evidence="12">
    <location>
        <begin position="25"/>
        <end position="43"/>
    </location>
</feature>
<name>A0A928W1J7_9CYAN</name>
<proteinExistence type="inferred from homology"/>
<feature type="compositionally biased region" description="Basic and acidic residues" evidence="14">
    <location>
        <begin position="151"/>
        <end position="164"/>
    </location>
</feature>
<keyword evidence="4 12" id="KW-0375">Hydrogen ion transport</keyword>
<keyword evidence="7 12" id="KW-0793">Thylakoid</keyword>
<evidence type="ECO:0000256" key="8">
    <source>
        <dbReference type="ARBA" id="ARBA00023136"/>
    </source>
</evidence>
<sequence length="174" mass="19216">METFLWLATEEKGFGLHFNLLESNIVNLAIIISVLVYFGRGILTKALGERRANIETSIKEVEQRAQAAKVALSDAQQQLTQAQAEAGRIRSEAQERAKSAKEAVMAQSEQEIERMKASASQDLNADRERAIAELRTRVTAMAIESAEAQLKERMDRSAQEKSIDRSIALLGGKG</sequence>
<dbReference type="AlphaFoldDB" id="A0A928W1J7"/>
<comment type="subunit">
    <text evidence="12">F-type ATPases have 2 components, F(1) - the catalytic core - and F(0) - the membrane proton channel. F(1) has five subunits: alpha(3), beta(3), gamma(1), delta(1), epsilon(1). F(0) has four main subunits: a(1), b(1), b'(1) and c(10-14). The alpha and beta chains form an alternating ring which encloses part of the gamma chain. F(1) is attached to F(0) by a central stalk formed by the gamma and epsilon chains, while a peripheral stalk is formed by the delta, b and b' chains.</text>
</comment>
<organism evidence="15 16">
    <name type="scientific">Zarconia navalis LEGE 11467</name>
    <dbReference type="NCBI Taxonomy" id="1828826"/>
    <lineage>
        <taxon>Bacteria</taxon>
        <taxon>Bacillati</taxon>
        <taxon>Cyanobacteriota</taxon>
        <taxon>Cyanophyceae</taxon>
        <taxon>Oscillatoriophycideae</taxon>
        <taxon>Oscillatoriales</taxon>
        <taxon>Oscillatoriales incertae sedis</taxon>
        <taxon>Zarconia</taxon>
        <taxon>Zarconia navalis</taxon>
    </lineage>
</organism>
<dbReference type="RefSeq" id="WP_264322453.1">
    <property type="nucleotide sequence ID" value="NZ_JADEXN010000329.1"/>
</dbReference>
<evidence type="ECO:0000313" key="16">
    <source>
        <dbReference type="Proteomes" id="UP000621799"/>
    </source>
</evidence>
<evidence type="ECO:0000256" key="6">
    <source>
        <dbReference type="ARBA" id="ARBA00023065"/>
    </source>
</evidence>
<evidence type="ECO:0000256" key="3">
    <source>
        <dbReference type="ARBA" id="ARBA00022692"/>
    </source>
</evidence>
<comment type="subcellular location">
    <subcellularLocation>
        <location evidence="12">Cellular thylakoid membrane</location>
        <topology evidence="12">Single-pass membrane protein</topology>
    </subcellularLocation>
    <subcellularLocation>
        <location evidence="11">Endomembrane system</location>
        <topology evidence="11">Single-pass membrane protein</topology>
    </subcellularLocation>
</comment>
<evidence type="ECO:0000256" key="1">
    <source>
        <dbReference type="ARBA" id="ARBA00022448"/>
    </source>
</evidence>
<evidence type="ECO:0000313" key="15">
    <source>
        <dbReference type="EMBL" id="MBE9042286.1"/>
    </source>
</evidence>
<comment type="similarity">
    <text evidence="12 13">Belongs to the ATPase B chain family.</text>
</comment>
<dbReference type="InterPro" id="IPR028987">
    <property type="entry name" value="ATP_synth_B-like_membr_sf"/>
</dbReference>
<keyword evidence="8 12" id="KW-0472">Membrane</keyword>
<dbReference type="CDD" id="cd06503">
    <property type="entry name" value="ATP-synt_Fo_b"/>
    <property type="match status" value="1"/>
</dbReference>
<keyword evidence="1 12" id="KW-0813">Transport</keyword>
<dbReference type="InterPro" id="IPR005864">
    <property type="entry name" value="ATP_synth_F0_bsu_bac"/>
</dbReference>
<dbReference type="EMBL" id="JADEXN010000329">
    <property type="protein sequence ID" value="MBE9042286.1"/>
    <property type="molecule type" value="Genomic_DNA"/>
</dbReference>
<evidence type="ECO:0000256" key="4">
    <source>
        <dbReference type="ARBA" id="ARBA00022781"/>
    </source>
</evidence>
<evidence type="ECO:0000256" key="10">
    <source>
        <dbReference type="ARBA" id="ARBA00025198"/>
    </source>
</evidence>
<dbReference type="PANTHER" id="PTHR34264">
    <property type="entry name" value="ATP SYNTHASE SUBUNIT B, CHLOROPLASTIC"/>
    <property type="match status" value="1"/>
</dbReference>